<dbReference type="Pfam" id="PF02615">
    <property type="entry name" value="Ldh_2"/>
    <property type="match status" value="1"/>
</dbReference>
<organism evidence="3 4">
    <name type="scientific">Persicobacter diffluens</name>
    <dbReference type="NCBI Taxonomy" id="981"/>
    <lineage>
        <taxon>Bacteria</taxon>
        <taxon>Pseudomonadati</taxon>
        <taxon>Bacteroidota</taxon>
        <taxon>Cytophagia</taxon>
        <taxon>Cytophagales</taxon>
        <taxon>Persicobacteraceae</taxon>
        <taxon>Persicobacter</taxon>
    </lineage>
</organism>
<evidence type="ECO:0000256" key="2">
    <source>
        <dbReference type="ARBA" id="ARBA00023002"/>
    </source>
</evidence>
<dbReference type="PANTHER" id="PTHR11091:SF0">
    <property type="entry name" value="MALATE DEHYDROGENASE"/>
    <property type="match status" value="1"/>
</dbReference>
<dbReference type="EMBL" id="BQKE01000001">
    <property type="protein sequence ID" value="GJM62033.1"/>
    <property type="molecule type" value="Genomic_DNA"/>
</dbReference>
<keyword evidence="4" id="KW-1185">Reference proteome</keyword>
<dbReference type="InterPro" id="IPR003767">
    <property type="entry name" value="Malate/L-lactate_DH-like"/>
</dbReference>
<dbReference type="SUPFAM" id="SSF89733">
    <property type="entry name" value="L-sulfolactate dehydrogenase-like"/>
    <property type="match status" value="1"/>
</dbReference>
<dbReference type="Gene3D" id="1.10.1530.10">
    <property type="match status" value="1"/>
</dbReference>
<dbReference type="AlphaFoldDB" id="A0AAN4VYF6"/>
<accession>A0AAN4VYF6</accession>
<proteinExistence type="inferred from homology"/>
<evidence type="ECO:0000313" key="4">
    <source>
        <dbReference type="Proteomes" id="UP001310022"/>
    </source>
</evidence>
<comment type="similarity">
    <text evidence="1">Belongs to the LDH2/MDH2 oxidoreductase family.</text>
</comment>
<dbReference type="GO" id="GO:0016491">
    <property type="term" value="F:oxidoreductase activity"/>
    <property type="evidence" value="ECO:0007669"/>
    <property type="project" value="UniProtKB-KW"/>
</dbReference>
<dbReference type="InterPro" id="IPR036111">
    <property type="entry name" value="Mal/L-sulfo/L-lacto_DH-like_sf"/>
</dbReference>
<dbReference type="Proteomes" id="UP001310022">
    <property type="component" value="Unassembled WGS sequence"/>
</dbReference>
<keyword evidence="2" id="KW-0560">Oxidoreductase</keyword>
<dbReference type="PANTHER" id="PTHR11091">
    <property type="entry name" value="OXIDOREDUCTASE-RELATED"/>
    <property type="match status" value="1"/>
</dbReference>
<protein>
    <submittedName>
        <fullName evidence="3">Malate dehydrogenase</fullName>
    </submittedName>
</protein>
<reference evidence="3 4" key="1">
    <citation type="submission" date="2021-12" db="EMBL/GenBank/DDBJ databases">
        <title>Genome sequencing of bacteria with rrn-lacking chromosome and rrn-plasmid.</title>
        <authorList>
            <person name="Anda M."/>
            <person name="Iwasaki W."/>
        </authorList>
    </citation>
    <scope>NUCLEOTIDE SEQUENCE [LARGE SCALE GENOMIC DNA]</scope>
    <source>
        <strain evidence="3 4">NBRC 15940</strain>
    </source>
</reference>
<name>A0AAN4VYF6_9BACT</name>
<evidence type="ECO:0000256" key="1">
    <source>
        <dbReference type="ARBA" id="ARBA00006056"/>
    </source>
</evidence>
<evidence type="ECO:0000313" key="3">
    <source>
        <dbReference type="EMBL" id="GJM62033.1"/>
    </source>
</evidence>
<comment type="caution">
    <text evidence="3">The sequence shown here is derived from an EMBL/GenBank/DDBJ whole genome shotgun (WGS) entry which is preliminary data.</text>
</comment>
<dbReference type="InterPro" id="IPR043144">
    <property type="entry name" value="Mal/L-sulf/L-lact_DH-like_ah"/>
</dbReference>
<gene>
    <name evidence="3" type="ORF">PEDI_25850</name>
</gene>
<dbReference type="InterPro" id="IPR043143">
    <property type="entry name" value="Mal/L-sulf/L-lact_DH-like_NADP"/>
</dbReference>
<sequence length="359" mass="39338">MQNMIFSVDKLQKFTQEVFLKMGCSPEHAQQATQVLLSADLRGIDSHGVARLIGYVRLWEAERVNAQPDIKIVHETPSTATIDGDRGLGLVIAPYAMKIAIEKAKVAGTGWVAIKNSNHYGIAGYHSMMALEHDMMGISMTNASALVAPTFSQERMLGTNPIAVACPTNEEPPFVADFSTTTAANGKLEILQRKEEEAPIGWVQTKEGHPTEDAGILKKGGALLPLGSDRVHSSHKGYCLGSIVDIFSAVLSGANYGPWVPPFPSYVPLPENPVGEGVGHFVGAMRVDAFRPAEDYKNHMDNWIRRFRNSTPVEGQKKVLIPGDPERESEKLRRKEGIPLLEPVVKDLQSLADKFNLEF</sequence>
<dbReference type="Gene3D" id="3.30.1370.60">
    <property type="entry name" value="Hypothetical oxidoreductase yiak, domain 2"/>
    <property type="match status" value="1"/>
</dbReference>